<proteinExistence type="inferred from homology"/>
<comment type="caution">
    <text evidence="9">The sequence shown here is derived from an EMBL/GenBank/DDBJ whole genome shotgun (WGS) entry which is preliminary data.</text>
</comment>
<dbReference type="Gene3D" id="1.10.443.10">
    <property type="entry name" value="Intergrase catalytic core"/>
    <property type="match status" value="1"/>
</dbReference>
<dbReference type="Pfam" id="PF12482">
    <property type="entry name" value="DUF3701"/>
    <property type="match status" value="1"/>
</dbReference>
<dbReference type="CDD" id="cd00397">
    <property type="entry name" value="DNA_BRE_C"/>
    <property type="match status" value="1"/>
</dbReference>
<sequence length="641" mass="70657">MRTMRVGLHHFAHLRAVAEGVPLVESAQRYLCIDHGRQALTAHRQVVDHLRSLARRRGDKGWRLVGLTIRTGGLDVPAPSLEDFVAERDLDGFSEAEVLALYAEAYPPDARAQRRRRLREQQLALLRALEQVAAEVPALTDRIDGWLEPTLAARLAQSGILLLQDLQARIALGGVWWRGVPAVGKLKAARLVHWLQTLLPPVPLPGAHFAEVARAAEVLPPVAAVHGLPAPGRGAVGSDLALPAGSGADGRPQRTLFDGRPVTQGVPGSAALTGARSDAEVIEAWVAARSGAATTARSYRKEALRLLLWLQGERQQRRFQDMQVEDCLAYMSFMEHVPPAWMSRRYSTVLGEGWAPFRGPLSLASRRQAVVILGSFFGWMVDVGYLPGRNPWHLVNRQMGDDPRQHVLDSRAFTPQAWEAVLGHLHRQPPSPSRDRILFILAFVEATGLRAAELVGARVEHMRRHRGRWAMQVHGKGARNRVIAVPGQALEALTLYLAARGLPVLEEADPKTPLLARLEEPLEPIGYQALYQTMKRWVREAILGSDLPRLEREDALRASPHWLRHTFGTRALERQAPLEVVQRQLGHADPRTTMRYAKAQLERLQAEMDAAFGGAGPSQPGESRGAERPSALPDGEVGGAD</sequence>
<dbReference type="SUPFAM" id="SSF56349">
    <property type="entry name" value="DNA breaking-rejoining enzymes"/>
    <property type="match status" value="1"/>
</dbReference>
<dbReference type="PANTHER" id="PTHR30349">
    <property type="entry name" value="PHAGE INTEGRASE-RELATED"/>
    <property type="match status" value="1"/>
</dbReference>
<keyword evidence="4" id="KW-0233">DNA recombination</keyword>
<evidence type="ECO:0000256" key="1">
    <source>
        <dbReference type="ARBA" id="ARBA00008857"/>
    </source>
</evidence>
<feature type="region of interest" description="Disordered" evidence="6">
    <location>
        <begin position="607"/>
        <end position="641"/>
    </location>
</feature>
<dbReference type="PANTHER" id="PTHR30349:SF41">
    <property type="entry name" value="INTEGRASE_RECOMBINASE PROTEIN MJ0367-RELATED"/>
    <property type="match status" value="1"/>
</dbReference>
<dbReference type="InterPro" id="IPR011010">
    <property type="entry name" value="DNA_brk_join_enz"/>
</dbReference>
<evidence type="ECO:0000256" key="4">
    <source>
        <dbReference type="ARBA" id="ARBA00023172"/>
    </source>
</evidence>
<dbReference type="EMBL" id="JAAGOH010000041">
    <property type="protein sequence ID" value="NDY93619.1"/>
    <property type="molecule type" value="Genomic_DNA"/>
</dbReference>
<evidence type="ECO:0000313" key="10">
    <source>
        <dbReference type="Proteomes" id="UP000484255"/>
    </source>
</evidence>
<dbReference type="PROSITE" id="PS51898">
    <property type="entry name" value="TYR_RECOMBINASE"/>
    <property type="match status" value="1"/>
</dbReference>
<keyword evidence="2" id="KW-0229">DNA integration</keyword>
<dbReference type="GO" id="GO:0003677">
    <property type="term" value="F:DNA binding"/>
    <property type="evidence" value="ECO:0007669"/>
    <property type="project" value="UniProtKB-UniRule"/>
</dbReference>
<evidence type="ECO:0000259" key="7">
    <source>
        <dbReference type="PROSITE" id="PS51898"/>
    </source>
</evidence>
<protein>
    <submittedName>
        <fullName evidence="9">Tyrosine-type recombinase/integrase</fullName>
    </submittedName>
</protein>
<dbReference type="InterPro" id="IPR044068">
    <property type="entry name" value="CB"/>
</dbReference>
<organism evidence="9 10">
    <name type="scientific">Ideonella livida</name>
    <dbReference type="NCBI Taxonomy" id="2707176"/>
    <lineage>
        <taxon>Bacteria</taxon>
        <taxon>Pseudomonadati</taxon>
        <taxon>Pseudomonadota</taxon>
        <taxon>Betaproteobacteria</taxon>
        <taxon>Burkholderiales</taxon>
        <taxon>Sphaerotilaceae</taxon>
        <taxon>Ideonella</taxon>
    </lineage>
</organism>
<evidence type="ECO:0000256" key="5">
    <source>
        <dbReference type="PROSITE-ProRule" id="PRU01248"/>
    </source>
</evidence>
<gene>
    <name evidence="9" type="ORF">G3A44_20720</name>
</gene>
<reference evidence="9 10" key="1">
    <citation type="submission" date="2020-02" db="EMBL/GenBank/DDBJ databases">
        <title>Ideonella bacterium strain TBM-1.</title>
        <authorList>
            <person name="Chen W.-M."/>
        </authorList>
    </citation>
    <scope>NUCLEOTIDE SEQUENCE [LARGE SCALE GENOMIC DNA]</scope>
    <source>
        <strain evidence="9 10">TBM-1</strain>
    </source>
</reference>
<evidence type="ECO:0000256" key="2">
    <source>
        <dbReference type="ARBA" id="ARBA00022908"/>
    </source>
</evidence>
<dbReference type="Pfam" id="PF00589">
    <property type="entry name" value="Phage_integrase"/>
    <property type="match status" value="1"/>
</dbReference>
<dbReference type="InterPro" id="IPR002104">
    <property type="entry name" value="Integrase_catalytic"/>
</dbReference>
<dbReference type="InterPro" id="IPR050090">
    <property type="entry name" value="Tyrosine_recombinase_XerCD"/>
</dbReference>
<dbReference type="InterPro" id="IPR010998">
    <property type="entry name" value="Integrase_recombinase_N"/>
</dbReference>
<dbReference type="AlphaFoldDB" id="A0A7C9TLM2"/>
<feature type="domain" description="Core-binding (CB)" evidence="8">
    <location>
        <begin position="276"/>
        <end position="381"/>
    </location>
</feature>
<keyword evidence="3 5" id="KW-0238">DNA-binding</keyword>
<dbReference type="GO" id="GO:0015074">
    <property type="term" value="P:DNA integration"/>
    <property type="evidence" value="ECO:0007669"/>
    <property type="project" value="UniProtKB-KW"/>
</dbReference>
<dbReference type="InterPro" id="IPR022169">
    <property type="entry name" value="DUF3701"/>
</dbReference>
<evidence type="ECO:0000313" key="9">
    <source>
        <dbReference type="EMBL" id="NDY93619.1"/>
    </source>
</evidence>
<dbReference type="InterPro" id="IPR013762">
    <property type="entry name" value="Integrase-like_cat_sf"/>
</dbReference>
<dbReference type="GO" id="GO:0006310">
    <property type="term" value="P:DNA recombination"/>
    <property type="evidence" value="ECO:0007669"/>
    <property type="project" value="UniProtKB-KW"/>
</dbReference>
<feature type="domain" description="Tyr recombinase" evidence="7">
    <location>
        <begin position="408"/>
        <end position="609"/>
    </location>
</feature>
<accession>A0A7C9TLM2</accession>
<dbReference type="PROSITE" id="PS51900">
    <property type="entry name" value="CB"/>
    <property type="match status" value="1"/>
</dbReference>
<evidence type="ECO:0000256" key="6">
    <source>
        <dbReference type="SAM" id="MobiDB-lite"/>
    </source>
</evidence>
<keyword evidence="10" id="KW-1185">Reference proteome</keyword>
<evidence type="ECO:0000256" key="3">
    <source>
        <dbReference type="ARBA" id="ARBA00023125"/>
    </source>
</evidence>
<comment type="similarity">
    <text evidence="1">Belongs to the 'phage' integrase family.</text>
</comment>
<evidence type="ECO:0000259" key="8">
    <source>
        <dbReference type="PROSITE" id="PS51900"/>
    </source>
</evidence>
<name>A0A7C9TLM2_9BURK</name>
<dbReference type="Proteomes" id="UP000484255">
    <property type="component" value="Unassembled WGS sequence"/>
</dbReference>
<dbReference type="Gene3D" id="1.10.150.130">
    <property type="match status" value="1"/>
</dbReference>